<gene>
    <name evidence="1" type="ORF">CYMTET_13734</name>
</gene>
<comment type="caution">
    <text evidence="1">The sequence shown here is derived from an EMBL/GenBank/DDBJ whole genome shotgun (WGS) entry which is preliminary data.</text>
</comment>
<sequence length="262" mass="29626">MFGAGVDAYYFLWHFCSLANPIYTVDRIWQTLQYAVRSARTPKTPSRTVVIAPSWKEWTEETGVYRLMQLAKYTFKFVALQAALGYVDKSTGARFNVDVLIVHDTTAARKFPVTAAHLAVLRKDFAGGMSMERRYEEFWHVSHCPELLVLANADWQVGPEPKKLLDLEQSLKGEATLKWQQNLRLQKWSADFSMRDEAADAGDNSEAVSANEYCRVPERLCAGAARIYLDRNAGVGALAAKRFNEKAQEAHGIYLFGFDVKD</sequence>
<evidence type="ECO:0000313" key="1">
    <source>
        <dbReference type="EMBL" id="KAK3278321.1"/>
    </source>
</evidence>
<keyword evidence="2" id="KW-1185">Reference proteome</keyword>
<proteinExistence type="predicted"/>
<evidence type="ECO:0000313" key="2">
    <source>
        <dbReference type="Proteomes" id="UP001190700"/>
    </source>
</evidence>
<dbReference type="EMBL" id="LGRX02005514">
    <property type="protein sequence ID" value="KAK3278321.1"/>
    <property type="molecule type" value="Genomic_DNA"/>
</dbReference>
<name>A0AAE0GHS8_9CHLO</name>
<organism evidence="1 2">
    <name type="scientific">Cymbomonas tetramitiformis</name>
    <dbReference type="NCBI Taxonomy" id="36881"/>
    <lineage>
        <taxon>Eukaryota</taxon>
        <taxon>Viridiplantae</taxon>
        <taxon>Chlorophyta</taxon>
        <taxon>Pyramimonadophyceae</taxon>
        <taxon>Pyramimonadales</taxon>
        <taxon>Pyramimonadaceae</taxon>
        <taxon>Cymbomonas</taxon>
    </lineage>
</organism>
<reference evidence="1 2" key="1">
    <citation type="journal article" date="2015" name="Genome Biol. Evol.">
        <title>Comparative Genomics of a Bacterivorous Green Alga Reveals Evolutionary Causalities and Consequences of Phago-Mixotrophic Mode of Nutrition.</title>
        <authorList>
            <person name="Burns J.A."/>
            <person name="Paasch A."/>
            <person name="Narechania A."/>
            <person name="Kim E."/>
        </authorList>
    </citation>
    <scope>NUCLEOTIDE SEQUENCE [LARGE SCALE GENOMIC DNA]</scope>
    <source>
        <strain evidence="1 2">PLY_AMNH</strain>
    </source>
</reference>
<dbReference type="Proteomes" id="UP001190700">
    <property type="component" value="Unassembled WGS sequence"/>
</dbReference>
<protein>
    <submittedName>
        <fullName evidence="1">Uncharacterized protein</fullName>
    </submittedName>
</protein>
<accession>A0AAE0GHS8</accession>
<dbReference type="AlphaFoldDB" id="A0AAE0GHS8"/>